<feature type="binding site" evidence="2">
    <location>
        <position position="389"/>
    </location>
    <ligand>
        <name>Zn(2+)</name>
        <dbReference type="ChEBI" id="CHEBI:29105"/>
    </ligand>
</feature>
<dbReference type="PANTHER" id="PTHR48252">
    <property type="entry name" value="HISTONE DEACETYLASE 2-RELATED"/>
    <property type="match status" value="1"/>
</dbReference>
<feature type="compositionally biased region" description="Low complexity" evidence="3">
    <location>
        <begin position="297"/>
        <end position="308"/>
    </location>
</feature>
<evidence type="ECO:0000313" key="5">
    <source>
        <dbReference type="EMBL" id="KAL3781556.1"/>
    </source>
</evidence>
<feature type="region of interest" description="Disordered" evidence="3">
    <location>
        <begin position="77"/>
        <end position="106"/>
    </location>
</feature>
<dbReference type="AlphaFoldDB" id="A0ABD3P1A6"/>
<feature type="binding site" evidence="2">
    <location>
        <position position="234"/>
    </location>
    <ligand>
        <name>Zn(2+)</name>
        <dbReference type="ChEBI" id="CHEBI:29105"/>
    </ligand>
</feature>
<evidence type="ECO:0000256" key="3">
    <source>
        <dbReference type="SAM" id="MobiDB-lite"/>
    </source>
</evidence>
<evidence type="ECO:0000256" key="1">
    <source>
        <dbReference type="ARBA" id="ARBA00023027"/>
    </source>
</evidence>
<evidence type="ECO:0000313" key="6">
    <source>
        <dbReference type="Proteomes" id="UP001530400"/>
    </source>
</evidence>
<reference evidence="5 6" key="1">
    <citation type="submission" date="2024-10" db="EMBL/GenBank/DDBJ databases">
        <title>Updated reference genomes for cyclostephanoid diatoms.</title>
        <authorList>
            <person name="Roberts W.R."/>
            <person name="Alverson A.J."/>
        </authorList>
    </citation>
    <scope>NUCLEOTIDE SEQUENCE [LARGE SCALE GENOMIC DNA]</scope>
    <source>
        <strain evidence="5 6">AJA010-31</strain>
    </source>
</reference>
<evidence type="ECO:0000259" key="4">
    <source>
        <dbReference type="PROSITE" id="PS50305"/>
    </source>
</evidence>
<dbReference type="Gene3D" id="3.40.50.1220">
    <property type="entry name" value="TPP-binding domain"/>
    <property type="match status" value="1"/>
</dbReference>
<accession>A0ABD3P1A6</accession>
<dbReference type="PANTHER" id="PTHR48252:SF77">
    <property type="entry name" value="HISTONE DEACETYLASE DOMAIN-CONTAINING PROTEIN"/>
    <property type="match status" value="1"/>
</dbReference>
<name>A0ABD3P1A6_9STRA</name>
<dbReference type="PROSITE" id="PS50305">
    <property type="entry name" value="SIRTUIN"/>
    <property type="match status" value="1"/>
</dbReference>
<evidence type="ECO:0000256" key="2">
    <source>
        <dbReference type="PROSITE-ProRule" id="PRU00236"/>
    </source>
</evidence>
<feature type="active site" description="Proton acceptor" evidence="2">
    <location>
        <position position="226"/>
    </location>
</feature>
<gene>
    <name evidence="5" type="ORF">ACHAWO_006873</name>
</gene>
<comment type="caution">
    <text evidence="5">The sequence shown here is derived from an EMBL/GenBank/DDBJ whole genome shotgun (WGS) entry which is preliminary data.</text>
</comment>
<dbReference type="InterPro" id="IPR026590">
    <property type="entry name" value="Ssirtuin_cat_dom"/>
</dbReference>
<keyword evidence="6" id="KW-1185">Reference proteome</keyword>
<feature type="region of interest" description="Disordered" evidence="3">
    <location>
        <begin position="457"/>
        <end position="491"/>
    </location>
</feature>
<dbReference type="SUPFAM" id="SSF52467">
    <property type="entry name" value="DHS-like NAD/FAD-binding domain"/>
    <property type="match status" value="2"/>
</dbReference>
<keyword evidence="1" id="KW-0520">NAD</keyword>
<dbReference type="EMBL" id="JALLPJ020000839">
    <property type="protein sequence ID" value="KAL3781556.1"/>
    <property type="molecule type" value="Genomic_DNA"/>
</dbReference>
<feature type="binding site" evidence="2">
    <location>
        <position position="470"/>
    </location>
    <ligand>
        <name>Zn(2+)</name>
        <dbReference type="ChEBI" id="CHEBI:29105"/>
    </ligand>
</feature>
<feature type="domain" description="Deacetylase sirtuin-type" evidence="4">
    <location>
        <begin position="5"/>
        <end position="579"/>
    </location>
</feature>
<dbReference type="GO" id="GO:0046872">
    <property type="term" value="F:metal ion binding"/>
    <property type="evidence" value="ECO:0007669"/>
    <property type="project" value="UniProtKB-KW"/>
</dbReference>
<feature type="region of interest" description="Disordered" evidence="3">
    <location>
        <begin position="287"/>
        <end position="316"/>
    </location>
</feature>
<dbReference type="InterPro" id="IPR029035">
    <property type="entry name" value="DHS-like_NAD/FAD-binding_dom"/>
</dbReference>
<sequence>MNDTNVDMNEAIQKAARLLHSAEVLLLVTGAGFSADSGLATYVDVADIDAYRERGWRYRDLCRPFILKDGTDVEHVNEDDIHSKSGVHSNKPQDAAGGEDEDDYQPLPFFHEENEMRHPQYFYGFWGQCINDYRKVAPHEGYDIIARWGRDKNQSTQSESEPSDVAQRIRTITQKLGGTNLKSAGSSQEPYYVSPTERAGAFFFFTSNVDAHSYDVFQSHEIRECHGNTEVWQCRNFACGTNESGTLGLDDESSVEELGGGGNTQNWERRLWRLPLDHVFEIDAATMSAPPTKMNDTTTQETQQNKQENLPRKRKSESVICNLDGDTEEVLDYLQNHFDAAENPTAPAHIGDVHGKKRVTHLKSMMHPMPSEEPDHYLPIPPSDNWPRCPRCNELGRPAVLMFDDLDWVYNSMQEKRWQRWYRAVLKLCKSRASGDHNEDESYDSEFTSVNDVSNEGWENVSEEDEFPDCKPSASELNPPEPLKSGLSPTITNAPKDPLKVLILEIGCGYNVPTCRMISETLVQHLTERGGDPNLVRINPTHPEADNDEIEDRFIGIGERGLRVLKEIDAVYRQLLIGEGKRSL</sequence>
<dbReference type="Proteomes" id="UP001530400">
    <property type="component" value="Unassembled WGS sequence"/>
</dbReference>
<proteinExistence type="predicted"/>
<keyword evidence="2" id="KW-0479">Metal-binding</keyword>
<organism evidence="5 6">
    <name type="scientific">Cyclotella atomus</name>
    <dbReference type="NCBI Taxonomy" id="382360"/>
    <lineage>
        <taxon>Eukaryota</taxon>
        <taxon>Sar</taxon>
        <taxon>Stramenopiles</taxon>
        <taxon>Ochrophyta</taxon>
        <taxon>Bacillariophyta</taxon>
        <taxon>Coscinodiscophyceae</taxon>
        <taxon>Thalassiosirophycidae</taxon>
        <taxon>Stephanodiscales</taxon>
        <taxon>Stephanodiscaceae</taxon>
        <taxon>Cyclotella</taxon>
    </lineage>
</organism>
<protein>
    <recommendedName>
        <fullName evidence="4">Deacetylase sirtuin-type domain-containing protein</fullName>
    </recommendedName>
</protein>
<feature type="binding site" evidence="2">
    <location>
        <position position="239"/>
    </location>
    <ligand>
        <name>Zn(2+)</name>
        <dbReference type="ChEBI" id="CHEBI:29105"/>
    </ligand>
</feature>
<keyword evidence="2" id="KW-0862">Zinc</keyword>